<keyword evidence="1" id="KW-1071">Ligand-gated ion channel</keyword>
<gene>
    <name evidence="6" type="ORF">M0R45_034549</name>
</gene>
<sequence>MMDRMANDEVSIELRIEPKLGKKQDEGHERKGTILKEKLEAHNHNAKNWWNTFFIISCAFAVFNDPVFCYMNAIDDKHKCITWDRKLAIRYIYCRTATDVFYLFDVIISKCGCGCCCCCCRGRRCCSGSCMTCLRNMLSTLSRIYVSLPIAQILVIRMKVPDSSYYLFLTALQYTLRIYYIYGSLKRRPIIDITPVEQWLRPILGFVPFILASHIFGASWYLLATRRLMNCWVSTHTQVFNSSANLFSTDSLACDALNRTKTYPDMSNISRWDDLCPVKQADPETFDFGIFFYALQSHVVSSTHPLLQRMFQSFWWALRNLSSFGSNLNSSMDPLEIFLSVLISIGGMALFLVYLNARMQESEDRLNKLKQKEERELMKPDIDLWLYKNDVPKNMEAVTRKKKDKMKTVIIENIHKLKENDDIDLDVRNILSVLPIKEKQSIMWILFKASLKVVPVLENINEKVLKAICQHLMPVTYSEDSYIMQEGKPLGKILLITQGTAVTYANGRTSSGSSGNKWLKKGDFYGEELLNWAFKSPSFPDLPISNRNVIVQQKVEAFAITAIELKRVCLEFWWFFSREVEVSQLEQWGHLAASSIQATWRHRRARIRRAKTTGPTGWGRFVVN</sequence>
<feature type="transmembrane region" description="Helical" evidence="4">
    <location>
        <begin position="164"/>
        <end position="182"/>
    </location>
</feature>
<dbReference type="SUPFAM" id="SSF51206">
    <property type="entry name" value="cAMP-binding domain-like"/>
    <property type="match status" value="1"/>
</dbReference>
<keyword evidence="2" id="KW-0407">Ion channel</keyword>
<keyword evidence="1" id="KW-0406">Ion transport</keyword>
<keyword evidence="4" id="KW-0812">Transmembrane</keyword>
<feature type="coiled-coil region" evidence="3">
    <location>
        <begin position="352"/>
        <end position="379"/>
    </location>
</feature>
<dbReference type="GO" id="GO:0034220">
    <property type="term" value="P:monoatomic ion transmembrane transport"/>
    <property type="evidence" value="ECO:0007669"/>
    <property type="project" value="UniProtKB-KW"/>
</dbReference>
<evidence type="ECO:0000256" key="2">
    <source>
        <dbReference type="ARBA" id="ARBA00023303"/>
    </source>
</evidence>
<dbReference type="PROSITE" id="PS50042">
    <property type="entry name" value="CNMP_BINDING_3"/>
    <property type="match status" value="1"/>
</dbReference>
<dbReference type="Proteomes" id="UP001457282">
    <property type="component" value="Unassembled WGS sequence"/>
</dbReference>
<evidence type="ECO:0000259" key="5">
    <source>
        <dbReference type="PROSITE" id="PS50042"/>
    </source>
</evidence>
<keyword evidence="3" id="KW-0175">Coiled coil</keyword>
<dbReference type="GO" id="GO:0016020">
    <property type="term" value="C:membrane"/>
    <property type="evidence" value="ECO:0007669"/>
    <property type="project" value="UniProtKB-SubCell"/>
</dbReference>
<evidence type="ECO:0000313" key="7">
    <source>
        <dbReference type="Proteomes" id="UP001457282"/>
    </source>
</evidence>
<evidence type="ECO:0000256" key="3">
    <source>
        <dbReference type="SAM" id="Coils"/>
    </source>
</evidence>
<dbReference type="InterPro" id="IPR014710">
    <property type="entry name" value="RmlC-like_jellyroll"/>
</dbReference>
<dbReference type="InterPro" id="IPR000595">
    <property type="entry name" value="cNMP-bd_dom"/>
</dbReference>
<keyword evidence="4" id="KW-1133">Transmembrane helix</keyword>
<keyword evidence="7" id="KW-1185">Reference proteome</keyword>
<dbReference type="PANTHER" id="PTHR45651:SF68">
    <property type="entry name" value="ION TRANSPORT DOMAIN-CONTAINING PROTEIN"/>
    <property type="match status" value="1"/>
</dbReference>
<feature type="transmembrane region" description="Helical" evidence="4">
    <location>
        <begin position="337"/>
        <end position="357"/>
    </location>
</feature>
<evidence type="ECO:0000256" key="1">
    <source>
        <dbReference type="ARBA" id="ARBA00023286"/>
    </source>
</evidence>
<comment type="caution">
    <text evidence="6">The sequence shown here is derived from an EMBL/GenBank/DDBJ whole genome shotgun (WGS) entry which is preliminary data.</text>
</comment>
<keyword evidence="1" id="KW-0813">Transport</keyword>
<evidence type="ECO:0000313" key="6">
    <source>
        <dbReference type="EMBL" id="KAK9910593.1"/>
    </source>
</evidence>
<dbReference type="SUPFAM" id="SSF81324">
    <property type="entry name" value="Voltage-gated potassium channels"/>
    <property type="match status" value="1"/>
</dbReference>
<evidence type="ECO:0000256" key="4">
    <source>
        <dbReference type="SAM" id="Phobius"/>
    </source>
</evidence>
<dbReference type="PANTHER" id="PTHR45651">
    <property type="entry name" value="CYCLIC NUCLEOTIDE-GATED ION CHANNEL 15-RELATED-RELATED"/>
    <property type="match status" value="1"/>
</dbReference>
<dbReference type="AlphaFoldDB" id="A0AAW1VTD6"/>
<dbReference type="Gene3D" id="2.60.120.10">
    <property type="entry name" value="Jelly Rolls"/>
    <property type="match status" value="1"/>
</dbReference>
<keyword evidence="4" id="KW-0472">Membrane</keyword>
<dbReference type="InterPro" id="IPR018490">
    <property type="entry name" value="cNMP-bd_dom_sf"/>
</dbReference>
<organism evidence="6 7">
    <name type="scientific">Rubus argutus</name>
    <name type="common">Southern blackberry</name>
    <dbReference type="NCBI Taxonomy" id="59490"/>
    <lineage>
        <taxon>Eukaryota</taxon>
        <taxon>Viridiplantae</taxon>
        <taxon>Streptophyta</taxon>
        <taxon>Embryophyta</taxon>
        <taxon>Tracheophyta</taxon>
        <taxon>Spermatophyta</taxon>
        <taxon>Magnoliopsida</taxon>
        <taxon>eudicotyledons</taxon>
        <taxon>Gunneridae</taxon>
        <taxon>Pentapetalae</taxon>
        <taxon>rosids</taxon>
        <taxon>fabids</taxon>
        <taxon>Rosales</taxon>
        <taxon>Rosaceae</taxon>
        <taxon>Rosoideae</taxon>
        <taxon>Rosoideae incertae sedis</taxon>
        <taxon>Rubus</taxon>
    </lineage>
</organism>
<name>A0AAW1VTD6_RUBAR</name>
<reference evidence="6 7" key="1">
    <citation type="journal article" date="2023" name="G3 (Bethesda)">
        <title>A chromosome-length genome assembly and annotation of blackberry (Rubus argutus, cv. 'Hillquist').</title>
        <authorList>
            <person name="Bruna T."/>
            <person name="Aryal R."/>
            <person name="Dudchenko O."/>
            <person name="Sargent D.J."/>
            <person name="Mead D."/>
            <person name="Buti M."/>
            <person name="Cavallini A."/>
            <person name="Hytonen T."/>
            <person name="Andres J."/>
            <person name="Pham M."/>
            <person name="Weisz D."/>
            <person name="Mascagni F."/>
            <person name="Usai G."/>
            <person name="Natali L."/>
            <person name="Bassil N."/>
            <person name="Fernandez G.E."/>
            <person name="Lomsadze A."/>
            <person name="Armour M."/>
            <person name="Olukolu B."/>
            <person name="Poorten T."/>
            <person name="Britton C."/>
            <person name="Davik J."/>
            <person name="Ashrafi H."/>
            <person name="Aiden E.L."/>
            <person name="Borodovsky M."/>
            <person name="Worthington M."/>
        </authorList>
    </citation>
    <scope>NUCLEOTIDE SEQUENCE [LARGE SCALE GENOMIC DNA]</scope>
    <source>
        <strain evidence="6">PI 553951</strain>
    </source>
</reference>
<protein>
    <recommendedName>
        <fullName evidence="5">Cyclic nucleotide-binding domain-containing protein</fullName>
    </recommendedName>
</protein>
<dbReference type="EMBL" id="JBEDUW010000007">
    <property type="protein sequence ID" value="KAK9910593.1"/>
    <property type="molecule type" value="Genomic_DNA"/>
</dbReference>
<feature type="domain" description="Cyclic nucleotide-binding" evidence="5">
    <location>
        <begin position="456"/>
        <end position="537"/>
    </location>
</feature>
<proteinExistence type="predicted"/>
<feature type="transmembrane region" description="Helical" evidence="4">
    <location>
        <begin position="203"/>
        <end position="223"/>
    </location>
</feature>
<accession>A0AAW1VTD6</accession>